<dbReference type="Proteomes" id="UP000663891">
    <property type="component" value="Unassembled WGS sequence"/>
</dbReference>
<keyword evidence="1" id="KW-0472">Membrane</keyword>
<dbReference type="Proteomes" id="UP000663877">
    <property type="component" value="Unassembled WGS sequence"/>
</dbReference>
<gene>
    <name evidence="3" type="ORF">BJG266_LOCUS32836</name>
    <name evidence="4" type="ORF">BJG266_LOCUS47190</name>
    <name evidence="5" type="ORF">QVE165_LOCUS49960</name>
    <name evidence="6" type="ORF">QVE165_LOCUS64226</name>
    <name evidence="2" type="ORF">VCS650_LOCUS24171</name>
</gene>
<sequence>MMVSNWAMSKDELYGPPPAYSITNNYESPPSYTPSIYVVPDRGIEYQERPSSHGSITINLPNRYTRYLLGTGLVHMVIGLAAIVCDVILTIMNESYSFTGLWSGALSIILGIYLILFMSHPQKHLSSLQRLKLLHLAMFISSIIALILSSINLASDSCYKIFLGPDRCQDSAYLIKIILVVFFTITFLQICITIVMTFIHSKQSCLILTRHTSTTSENIR</sequence>
<evidence type="ECO:0000313" key="5">
    <source>
        <dbReference type="EMBL" id="CAF1580479.1"/>
    </source>
</evidence>
<name>A0A815XXX1_9BILA</name>
<organism evidence="4 8">
    <name type="scientific">Adineta steineri</name>
    <dbReference type="NCBI Taxonomy" id="433720"/>
    <lineage>
        <taxon>Eukaryota</taxon>
        <taxon>Metazoa</taxon>
        <taxon>Spiralia</taxon>
        <taxon>Gnathifera</taxon>
        <taxon>Rotifera</taxon>
        <taxon>Eurotatoria</taxon>
        <taxon>Bdelloidea</taxon>
        <taxon>Adinetida</taxon>
        <taxon>Adinetidae</taxon>
        <taxon>Adineta</taxon>
    </lineage>
</organism>
<dbReference type="OrthoDB" id="10016830at2759"/>
<keyword evidence="1" id="KW-0812">Transmembrane</keyword>
<protein>
    <submittedName>
        <fullName evidence="4">Uncharacterized protein</fullName>
    </submittedName>
</protein>
<evidence type="ECO:0000313" key="4">
    <source>
        <dbReference type="EMBL" id="CAF1564021.1"/>
    </source>
</evidence>
<evidence type="ECO:0000256" key="1">
    <source>
        <dbReference type="SAM" id="Phobius"/>
    </source>
</evidence>
<feature type="transmembrane region" description="Helical" evidence="1">
    <location>
        <begin position="98"/>
        <end position="119"/>
    </location>
</feature>
<comment type="caution">
    <text evidence="4">The sequence shown here is derived from an EMBL/GenBank/DDBJ whole genome shotgun (WGS) entry which is preliminary data.</text>
</comment>
<evidence type="ECO:0000313" key="6">
    <source>
        <dbReference type="EMBL" id="CAF1665978.1"/>
    </source>
</evidence>
<evidence type="ECO:0000313" key="3">
    <source>
        <dbReference type="EMBL" id="CAF1311417.1"/>
    </source>
</evidence>
<dbReference type="AlphaFoldDB" id="A0A815XXX1"/>
<accession>A0A815XXX1</accession>
<dbReference type="EMBL" id="CAJNOI010005358">
    <property type="protein sequence ID" value="CAF1564021.1"/>
    <property type="molecule type" value="Genomic_DNA"/>
</dbReference>
<evidence type="ECO:0000313" key="7">
    <source>
        <dbReference type="Proteomes" id="UP000663832"/>
    </source>
</evidence>
<proteinExistence type="predicted"/>
<feature type="transmembrane region" description="Helical" evidence="1">
    <location>
        <begin position="131"/>
        <end position="153"/>
    </location>
</feature>
<evidence type="ECO:0000313" key="2">
    <source>
        <dbReference type="EMBL" id="CAF1175425.1"/>
    </source>
</evidence>
<dbReference type="EMBL" id="CAJNOM010000944">
    <property type="protein sequence ID" value="CAF1580479.1"/>
    <property type="molecule type" value="Genomic_DNA"/>
</dbReference>
<dbReference type="Proteomes" id="UP000663832">
    <property type="component" value="Unassembled WGS sequence"/>
</dbReference>
<feature type="transmembrane region" description="Helical" evidence="1">
    <location>
        <begin position="173"/>
        <end position="199"/>
    </location>
</feature>
<dbReference type="EMBL" id="CAJNOM010005763">
    <property type="protein sequence ID" value="CAF1665978.1"/>
    <property type="molecule type" value="Genomic_DNA"/>
</dbReference>
<feature type="transmembrane region" description="Helical" evidence="1">
    <location>
        <begin position="67"/>
        <end position="92"/>
    </location>
</feature>
<dbReference type="EMBL" id="CAJNOI010000581">
    <property type="protein sequence ID" value="CAF1311417.1"/>
    <property type="molecule type" value="Genomic_DNA"/>
</dbReference>
<dbReference type="EMBL" id="CAJNON010000294">
    <property type="protein sequence ID" value="CAF1175425.1"/>
    <property type="molecule type" value="Genomic_DNA"/>
</dbReference>
<keyword evidence="7" id="KW-1185">Reference proteome</keyword>
<keyword evidence="1" id="KW-1133">Transmembrane helix</keyword>
<reference evidence="4" key="1">
    <citation type="submission" date="2021-02" db="EMBL/GenBank/DDBJ databases">
        <authorList>
            <person name="Nowell W R."/>
        </authorList>
    </citation>
    <scope>NUCLEOTIDE SEQUENCE</scope>
</reference>
<evidence type="ECO:0000313" key="8">
    <source>
        <dbReference type="Proteomes" id="UP000663877"/>
    </source>
</evidence>